<sequence length="196" mass="22365">MAKARALNTEQEAPGSVRMVRGLKDVVTPPLAFIGIVGDISQPGKIMSLYFLQIQLLPGGFRVASQLETLPSDLSLGLTRDGSLSKRKLTRNLYDICRDGLNHPWPYRTSRDLGYIITEAHFARTLYIRASFEDTQPVFPPSHLTSLHTKVTADTNIHTEYRLSHHIYLIQQRFFYLCVDRYHNQYQLTKKTVSIS</sequence>
<evidence type="ECO:0000313" key="1">
    <source>
        <dbReference type="EMBL" id="UQC74165.1"/>
    </source>
</evidence>
<dbReference type="KEGG" id="clup:CLUP02_00813"/>
<protein>
    <submittedName>
        <fullName evidence="1">Uncharacterized protein</fullName>
    </submittedName>
</protein>
<gene>
    <name evidence="1" type="ORF">CLUP02_00813</name>
</gene>
<keyword evidence="2" id="KW-1185">Reference proteome</keyword>
<organism evidence="1 2">
    <name type="scientific">Colletotrichum lupini</name>
    <dbReference type="NCBI Taxonomy" id="145971"/>
    <lineage>
        <taxon>Eukaryota</taxon>
        <taxon>Fungi</taxon>
        <taxon>Dikarya</taxon>
        <taxon>Ascomycota</taxon>
        <taxon>Pezizomycotina</taxon>
        <taxon>Sordariomycetes</taxon>
        <taxon>Hypocreomycetidae</taxon>
        <taxon>Glomerellales</taxon>
        <taxon>Glomerellaceae</taxon>
        <taxon>Colletotrichum</taxon>
        <taxon>Colletotrichum acutatum species complex</taxon>
    </lineage>
</organism>
<dbReference type="EMBL" id="CP019471">
    <property type="protein sequence ID" value="UQC74165.1"/>
    <property type="molecule type" value="Genomic_DNA"/>
</dbReference>
<proteinExistence type="predicted"/>
<accession>A0A9Q8W9B6</accession>
<dbReference type="RefSeq" id="XP_049135816.1">
    <property type="nucleotide sequence ID" value="XM_049279859.1"/>
</dbReference>
<dbReference type="AlphaFoldDB" id="A0A9Q8W9B6"/>
<dbReference type="Proteomes" id="UP000830671">
    <property type="component" value="Chromosome 1"/>
</dbReference>
<name>A0A9Q8W9B6_9PEZI</name>
<dbReference type="GeneID" id="73334869"/>
<reference evidence="1" key="1">
    <citation type="journal article" date="2021" name="Mol. Plant Microbe Interact.">
        <title>Complete Genome Sequence of the Plant-Pathogenic Fungus Colletotrichum lupini.</title>
        <authorList>
            <person name="Baroncelli R."/>
            <person name="Pensec F."/>
            <person name="Da Lio D."/>
            <person name="Boufleur T."/>
            <person name="Vicente I."/>
            <person name="Sarrocco S."/>
            <person name="Picot A."/>
            <person name="Baraldi E."/>
            <person name="Sukno S."/>
            <person name="Thon M."/>
            <person name="Le Floch G."/>
        </authorList>
    </citation>
    <scope>NUCLEOTIDE SEQUENCE</scope>
    <source>
        <strain evidence="1">IMI 504893</strain>
    </source>
</reference>
<evidence type="ECO:0000313" key="2">
    <source>
        <dbReference type="Proteomes" id="UP000830671"/>
    </source>
</evidence>